<keyword evidence="4" id="KW-1185">Reference proteome</keyword>
<dbReference type="Gene3D" id="1.25.40.10">
    <property type="entry name" value="Tetratricopeptide repeat domain"/>
    <property type="match status" value="4"/>
</dbReference>
<feature type="compositionally biased region" description="Polar residues" evidence="1">
    <location>
        <begin position="19"/>
        <end position="42"/>
    </location>
</feature>
<evidence type="ECO:0000256" key="1">
    <source>
        <dbReference type="SAM" id="MobiDB-lite"/>
    </source>
</evidence>
<protein>
    <submittedName>
        <fullName evidence="3">CHAT domain-containing protein</fullName>
    </submittedName>
</protein>
<dbReference type="PANTHER" id="PTHR19959">
    <property type="entry name" value="KINESIN LIGHT CHAIN"/>
    <property type="match status" value="1"/>
</dbReference>
<comment type="caution">
    <text evidence="3">The sequence shown here is derived from an EMBL/GenBank/DDBJ whole genome shotgun (WGS) entry which is preliminary data.</text>
</comment>
<sequence length="1561" mass="173822">MEDTAISSSVGISDYESMASDTQGIAALTSPSNETENGQSGVNPAKHMQQEQDEGESDEEDNQEEKDARSKPTKCLWQELDKDGKNKDNKDTVEEGKMMIGIEFTDMPGIETQSSDDKATEYFNMAHDLLKECKAACNISSLNRAIYCLECAAGSWPPGDTEFSDCLNHFATALLIRFIYTVDADDVEKAAMLRCGALGHPVQDFLQSMVQDRHEDVTSKDMMTSAVMILKEVLQAHDQAKLETAIFLYQEGLKQTPETHSHQWRILWELSDALLIQFHLTGNLAQVDNAISYLRQVQQAKPNRSSICLSAALMTGHTGPMGLLHLVEGANLELEVIQNDQKALDLMQLEQDFFELFHRHHDLNKLEAAVRTWREAEWLLSLGHESRGDLLNRLAVALQTRFEHQGDPKDIDEAITLHREALEIHAAPHPDRGISLDNLAHTIKTRFEQWGDPKDIDEAIRLHREALEIHAAPHPNRGSSLNNLAVAVQAQYRQWGDPKDIDEAISLLREALEIHAAPHPDRGSSLNHLAVAVQAQFRQWGDPKDIDEAISLLREALEIHAAPHPDRGISLNNLAVAVQTQFQQRGDPKDIDEAITLHREALEIRAAPHPDRGLSLNNLAATVTTRFEQQGDPKDIDEAITLHREALKIHAAPHPDRGRSLNNLATALGTRFEQQGDPKDIDETISLLREALEIHAAPHPDRGRSLNNLATAVQTRFEQQGDPKDIDEAITLHREALEIRAAPHPDRGRSLNNLANAVQTRFDQWGDPKDIDEAITLHREALEIRAAPHPNRGSSLNNLANAVHTRFEQRGDPKDIDEAITLHREALEIHAAPHPHLGSSLNNLAAAVQTRFEQRGDPKDIDEAITLYREALEIRAAPHPDRGRSLNNLAAAVKIRFEQRGDPKDIDEAITMHREALEIHAAPHPDRGRSLNSLAAAVKTRFEQQGDPKDIDEAITLHREASTYMYSSPLIRFSASYQWIRSATRHGHRSSVDAYRTAINLLPQLAAFSLDLKSRHQMLARAEIVSLASASAICAIGLNQNSIAVEFLEASRSIFWTQALNLRTPVDKLDNIKPELATKLRQLSQQLEQASFRDTSQNISMDTQHQLMSIEAVAVWCRKLNDEWDETVNAVRKVPGFKDFLLPKDIASLSKAAASGPIIILLASDLACSALIVKSSGGVQHVPLPALNVQTVKHYADLPRALSGRAFNVNNFLEAHGCEEPSTQQSDLKARLYGAQEGFVNMNPNDIFRRLLADIWQTIVKPVFEVLQLKASRQVLSILYLCELSCPFVQKSEDPSRLWWCLTGPFSFVPIHAAGMYDTDGTDCVSDYVISSYTPTLAALLDPPAHITTCFKMMAVIEPHAPKCSALPGTNMELEKIKSRVPSQWLTSLHSTTRDTVMHHLHRSSVVHFACHGTQDLENPLNSGLILSDGCLDMSQIMHTPVNSDTDMVRNSIKLAFLSACETAKGDAQTPDEAMHLAATLLFARFCGVVATMWRMDDDDGPKIADTFYEYLFKDCSPDSVSPSFPDLSKAAKALHLAVTKLYNEPSMTFQRWVPFVHYGL</sequence>
<dbReference type="InterPro" id="IPR011990">
    <property type="entry name" value="TPR-like_helical_dom_sf"/>
</dbReference>
<feature type="domain" description="CHAT" evidence="2">
    <location>
        <begin position="1275"/>
        <end position="1560"/>
    </location>
</feature>
<reference evidence="3" key="1">
    <citation type="submission" date="2020-05" db="EMBL/GenBank/DDBJ databases">
        <title>Mycena genomes resolve the evolution of fungal bioluminescence.</title>
        <authorList>
            <person name="Tsai I.J."/>
        </authorList>
    </citation>
    <scope>NUCLEOTIDE SEQUENCE</scope>
    <source>
        <strain evidence="3">CCC161011</strain>
    </source>
</reference>
<organism evidence="3 4">
    <name type="scientific">Mycena venus</name>
    <dbReference type="NCBI Taxonomy" id="2733690"/>
    <lineage>
        <taxon>Eukaryota</taxon>
        <taxon>Fungi</taxon>
        <taxon>Dikarya</taxon>
        <taxon>Basidiomycota</taxon>
        <taxon>Agaricomycotina</taxon>
        <taxon>Agaricomycetes</taxon>
        <taxon>Agaricomycetidae</taxon>
        <taxon>Agaricales</taxon>
        <taxon>Marasmiineae</taxon>
        <taxon>Mycenaceae</taxon>
        <taxon>Mycena</taxon>
    </lineage>
</organism>
<evidence type="ECO:0000313" key="4">
    <source>
        <dbReference type="Proteomes" id="UP000620124"/>
    </source>
</evidence>
<feature type="compositionally biased region" description="Basic and acidic residues" evidence="1">
    <location>
        <begin position="79"/>
        <end position="94"/>
    </location>
</feature>
<dbReference type="PANTHER" id="PTHR19959:SF119">
    <property type="entry name" value="FUNGAL LIPASE-LIKE DOMAIN-CONTAINING PROTEIN"/>
    <property type="match status" value="1"/>
</dbReference>
<feature type="region of interest" description="Disordered" evidence="1">
    <location>
        <begin position="1"/>
        <end position="94"/>
    </location>
</feature>
<feature type="compositionally biased region" description="Acidic residues" evidence="1">
    <location>
        <begin position="51"/>
        <end position="64"/>
    </location>
</feature>
<name>A0A8H6XLZ7_9AGAR</name>
<accession>A0A8H6XLZ7</accession>
<dbReference type="SUPFAM" id="SSF81901">
    <property type="entry name" value="HCP-like"/>
    <property type="match status" value="2"/>
</dbReference>
<proteinExistence type="predicted"/>
<dbReference type="InterPro" id="IPR024983">
    <property type="entry name" value="CHAT_dom"/>
</dbReference>
<dbReference type="OrthoDB" id="9991317at2759"/>
<gene>
    <name evidence="3" type="ORF">MVEN_01701300</name>
</gene>
<evidence type="ECO:0000259" key="2">
    <source>
        <dbReference type="Pfam" id="PF12770"/>
    </source>
</evidence>
<dbReference type="Proteomes" id="UP000620124">
    <property type="component" value="Unassembled WGS sequence"/>
</dbReference>
<dbReference type="EMBL" id="JACAZI010000015">
    <property type="protein sequence ID" value="KAF7344115.1"/>
    <property type="molecule type" value="Genomic_DNA"/>
</dbReference>
<dbReference type="Pfam" id="PF12770">
    <property type="entry name" value="CHAT"/>
    <property type="match status" value="1"/>
</dbReference>
<evidence type="ECO:0000313" key="3">
    <source>
        <dbReference type="EMBL" id="KAF7344115.1"/>
    </source>
</evidence>
<feature type="compositionally biased region" description="Polar residues" evidence="1">
    <location>
        <begin position="1"/>
        <end position="11"/>
    </location>
</feature>